<dbReference type="SUPFAM" id="SSF88659">
    <property type="entry name" value="Sigma3 and sigma4 domains of RNA polymerase sigma factors"/>
    <property type="match status" value="1"/>
</dbReference>
<organism evidence="6 7">
    <name type="scientific">Nonomuraea mangrovi</name>
    <dbReference type="NCBI Taxonomy" id="2316207"/>
    <lineage>
        <taxon>Bacteria</taxon>
        <taxon>Bacillati</taxon>
        <taxon>Actinomycetota</taxon>
        <taxon>Actinomycetes</taxon>
        <taxon>Streptosporangiales</taxon>
        <taxon>Streptosporangiaceae</taxon>
        <taxon>Nonomuraea</taxon>
    </lineage>
</organism>
<keyword evidence="3" id="KW-0731">Sigma factor</keyword>
<keyword evidence="4" id="KW-0804">Transcription</keyword>
<feature type="domain" description="RNA polymerase sigma factor 70 region 4 type 2" evidence="5">
    <location>
        <begin position="89"/>
        <end position="129"/>
    </location>
</feature>
<gene>
    <name evidence="6" type="ORF">ACFSKW_33265</name>
</gene>
<comment type="caution">
    <text evidence="6">The sequence shown here is derived from an EMBL/GenBank/DDBJ whole genome shotgun (WGS) entry which is preliminary data.</text>
</comment>
<evidence type="ECO:0000256" key="1">
    <source>
        <dbReference type="ARBA" id="ARBA00010641"/>
    </source>
</evidence>
<evidence type="ECO:0000256" key="4">
    <source>
        <dbReference type="ARBA" id="ARBA00023163"/>
    </source>
</evidence>
<protein>
    <submittedName>
        <fullName evidence="6">Sigma factor-like helix-turn-helix DNA-binding protein</fullName>
    </submittedName>
</protein>
<reference evidence="7" key="1">
    <citation type="journal article" date="2019" name="Int. J. Syst. Evol. Microbiol.">
        <title>The Global Catalogue of Microorganisms (GCM) 10K type strain sequencing project: providing services to taxonomists for standard genome sequencing and annotation.</title>
        <authorList>
            <consortium name="The Broad Institute Genomics Platform"/>
            <consortium name="The Broad Institute Genome Sequencing Center for Infectious Disease"/>
            <person name="Wu L."/>
            <person name="Ma J."/>
        </authorList>
    </citation>
    <scope>NUCLEOTIDE SEQUENCE [LARGE SCALE GENOMIC DNA]</scope>
    <source>
        <strain evidence="7">ICMP 6774ER</strain>
    </source>
</reference>
<dbReference type="SUPFAM" id="SSF69304">
    <property type="entry name" value="Tricorn protease N-terminal domain"/>
    <property type="match status" value="1"/>
</dbReference>
<accession>A0ABW4T563</accession>
<evidence type="ECO:0000313" key="7">
    <source>
        <dbReference type="Proteomes" id="UP001597368"/>
    </source>
</evidence>
<dbReference type="InterPro" id="IPR013324">
    <property type="entry name" value="RNA_pol_sigma_r3/r4-like"/>
</dbReference>
<comment type="similarity">
    <text evidence="1">Belongs to the sigma-70 factor family. ECF subfamily.</text>
</comment>
<dbReference type="CDD" id="cd06171">
    <property type="entry name" value="Sigma70_r4"/>
    <property type="match status" value="1"/>
</dbReference>
<proteinExistence type="inferred from homology"/>
<evidence type="ECO:0000259" key="5">
    <source>
        <dbReference type="Pfam" id="PF08281"/>
    </source>
</evidence>
<dbReference type="EMBL" id="JBHUFV010000050">
    <property type="protein sequence ID" value="MFD1936354.1"/>
    <property type="molecule type" value="Genomic_DNA"/>
</dbReference>
<dbReference type="Gene3D" id="1.20.140.160">
    <property type="match status" value="1"/>
</dbReference>
<dbReference type="Proteomes" id="UP001597368">
    <property type="component" value="Unassembled WGS sequence"/>
</dbReference>
<keyword evidence="2" id="KW-0805">Transcription regulation</keyword>
<name>A0ABW4T563_9ACTN</name>
<dbReference type="RefSeq" id="WP_379576555.1">
    <property type="nucleotide sequence ID" value="NZ_JBHUFV010000050.1"/>
</dbReference>
<dbReference type="Pfam" id="PF08281">
    <property type="entry name" value="Sigma70_r4_2"/>
    <property type="match status" value="1"/>
</dbReference>
<evidence type="ECO:0000313" key="6">
    <source>
        <dbReference type="EMBL" id="MFD1936354.1"/>
    </source>
</evidence>
<sequence>MGPPGDVTDFVLIKGMGFVRYGLVLTGDQREGVSLAQEALAGLNAAKTGNPDTYVGTTMARLFVTGRRRRHGQGVPEADVARQGGDPDIWRQLAELPALTRAVIVLRSYGGLSNEEIAHVLDLPSSRVRDQAVAFRQDDLVRTLEAAAATAQPADLLSGLSRLRRRRTAKRLRSAAAAGLALAAVTGLVVLVRPTVAAPADHVAATARPAPSRVGRAMAAQEVWPRAVSRLPARSADGLVYQPAIAIDDHRVVLLAQERLGYDDVRLDVYDAVTGRIGRFAKLATGDEVRWFATNGRFVVWSALGLRADDTVETQFWRVPVKGGKPRLVTTAAEGDRQAPPEIHFQVGGGHLLWNTDKAIYRRPLSGKGGREKVRDGLRLLEWPWAADLAKGTLTDLETGRSRLFVTGGQGVAQCSPDWCVERNAISRMTLARRTDGSGTVVELPGSTSDGPVLNRFVVLRLRAGLQVIKDLRAGTLATFDPADPSMAVSLGDKNDPGTMLAWSDSDGRDLWILNLKAVR</sequence>
<evidence type="ECO:0000256" key="3">
    <source>
        <dbReference type="ARBA" id="ARBA00023082"/>
    </source>
</evidence>
<evidence type="ECO:0000256" key="2">
    <source>
        <dbReference type="ARBA" id="ARBA00023015"/>
    </source>
</evidence>
<dbReference type="InterPro" id="IPR013249">
    <property type="entry name" value="RNA_pol_sigma70_r4_t2"/>
</dbReference>
<keyword evidence="7" id="KW-1185">Reference proteome</keyword>